<keyword evidence="1" id="KW-1133">Transmembrane helix</keyword>
<keyword evidence="1" id="KW-0472">Membrane</keyword>
<evidence type="ECO:0000313" key="3">
    <source>
        <dbReference type="EMBL" id="MTB72036.1"/>
    </source>
</evidence>
<keyword evidence="1" id="KW-0812">Transmembrane</keyword>
<dbReference type="Proteomes" id="UP000431092">
    <property type="component" value="Unassembled WGS sequence"/>
</dbReference>
<feature type="domain" description="YdbS-like PH" evidence="2">
    <location>
        <begin position="85"/>
        <end position="157"/>
    </location>
</feature>
<dbReference type="RefSeq" id="WP_154593307.1">
    <property type="nucleotide sequence ID" value="NZ_WLVL01000028.1"/>
</dbReference>
<organism evidence="3 4">
    <name type="scientific">Arsenicicoccus cauae</name>
    <dbReference type="NCBI Taxonomy" id="2663847"/>
    <lineage>
        <taxon>Bacteria</taxon>
        <taxon>Bacillati</taxon>
        <taxon>Actinomycetota</taxon>
        <taxon>Actinomycetes</taxon>
        <taxon>Micrococcales</taxon>
        <taxon>Intrasporangiaceae</taxon>
        <taxon>Arsenicicoccus</taxon>
    </lineage>
</organism>
<evidence type="ECO:0000259" key="2">
    <source>
        <dbReference type="Pfam" id="PF03703"/>
    </source>
</evidence>
<dbReference type="AlphaFoldDB" id="A0A6I3IYN2"/>
<dbReference type="EMBL" id="WLVL01000028">
    <property type="protein sequence ID" value="MTB72036.1"/>
    <property type="molecule type" value="Genomic_DNA"/>
</dbReference>
<feature type="transmembrane region" description="Helical" evidence="1">
    <location>
        <begin position="29"/>
        <end position="51"/>
    </location>
</feature>
<reference evidence="3 4" key="1">
    <citation type="submission" date="2019-11" db="EMBL/GenBank/DDBJ databases">
        <title>Whole genome sequencing identifies a novel species of the genus Arsenicicoccus isolated from human blood.</title>
        <authorList>
            <person name="Jeong J.H."/>
            <person name="Kweon O.J."/>
            <person name="Kim H.R."/>
            <person name="Kim T.-H."/>
            <person name="Ha S.-M."/>
            <person name="Lee M.-K."/>
        </authorList>
    </citation>
    <scope>NUCLEOTIDE SEQUENCE [LARGE SCALE GENOMIC DNA]</scope>
    <source>
        <strain evidence="3 4">MKL-02</strain>
    </source>
</reference>
<name>A0A6I3IYN2_9MICO</name>
<keyword evidence="4" id="KW-1185">Reference proteome</keyword>
<dbReference type="Pfam" id="PF03703">
    <property type="entry name" value="bPH_2"/>
    <property type="match status" value="1"/>
</dbReference>
<proteinExistence type="predicted"/>
<dbReference type="PANTHER" id="PTHR34473">
    <property type="entry name" value="UPF0699 TRANSMEMBRANE PROTEIN YDBS"/>
    <property type="match status" value="1"/>
</dbReference>
<evidence type="ECO:0000256" key="1">
    <source>
        <dbReference type="SAM" id="Phobius"/>
    </source>
</evidence>
<dbReference type="PANTHER" id="PTHR34473:SF3">
    <property type="entry name" value="TRANSMEMBRANE PROTEIN-RELATED"/>
    <property type="match status" value="1"/>
</dbReference>
<feature type="transmembrane region" description="Helical" evidence="1">
    <location>
        <begin position="57"/>
        <end position="77"/>
    </location>
</feature>
<accession>A0A6I3IYN2</accession>
<gene>
    <name evidence="3" type="ORF">GGG17_08645</name>
</gene>
<evidence type="ECO:0000313" key="4">
    <source>
        <dbReference type="Proteomes" id="UP000431092"/>
    </source>
</evidence>
<comment type="caution">
    <text evidence="3">The sequence shown here is derived from an EMBL/GenBank/DDBJ whole genome shotgun (WGS) entry which is preliminary data.</text>
</comment>
<sequence length="172" mass="19084">MGETIDEPTDLAAALKSPAHRPSPRARTLWLVHSVLGSLPFLVAVGAWWWFDEERRTWSTWALVALAVITLVDVVVVPRWRYAVHRWECSPTAVFTRTGWWTQERRVAPISRVQTVDLERGPIARMLGLATVTVTTASSAGAVELEGLDLETAERVVADLTRITDQTPGDAT</sequence>
<protein>
    <submittedName>
        <fullName evidence="3">PH domain-containing protein</fullName>
    </submittedName>
</protein>
<dbReference type="InterPro" id="IPR005182">
    <property type="entry name" value="YdbS-like_PH"/>
</dbReference>